<organism evidence="2 4">
    <name type="scientific">Janibacter hoylei PVAS-1</name>
    <dbReference type="NCBI Taxonomy" id="1210046"/>
    <lineage>
        <taxon>Bacteria</taxon>
        <taxon>Bacillati</taxon>
        <taxon>Actinomycetota</taxon>
        <taxon>Actinomycetes</taxon>
        <taxon>Micrococcales</taxon>
        <taxon>Intrasporangiaceae</taxon>
        <taxon>Janibacter</taxon>
    </lineage>
</organism>
<evidence type="ECO:0000313" key="3">
    <source>
        <dbReference type="EMBL" id="RWU81556.1"/>
    </source>
</evidence>
<dbReference type="PATRIC" id="fig|1210046.3.peg.2289"/>
<dbReference type="AlphaFoldDB" id="K1E5J8"/>
<dbReference type="eggNOG" id="ENOG502ZFV9">
    <property type="taxonomic scope" value="Bacteria"/>
</dbReference>
<evidence type="ECO:0008006" key="6">
    <source>
        <dbReference type="Google" id="ProtNLM"/>
    </source>
</evidence>
<dbReference type="OrthoDB" id="4871879at2"/>
<keyword evidence="1" id="KW-1133">Transmembrane helix</keyword>
<protein>
    <recommendedName>
        <fullName evidence="6">Glycosyltransferase RgtA/B/C/D-like domain-containing protein</fullName>
    </recommendedName>
</protein>
<dbReference type="EMBL" id="ALWX01000051">
    <property type="protein sequence ID" value="EKA60677.1"/>
    <property type="molecule type" value="Genomic_DNA"/>
</dbReference>
<reference evidence="3" key="3">
    <citation type="submission" date="2017-11" db="EMBL/GenBank/DDBJ databases">
        <authorList>
            <person name="Seuylemezian A."/>
            <person name="Cooper K."/>
            <person name="Vaishampayan P."/>
        </authorList>
    </citation>
    <scope>NUCLEOTIDE SEQUENCE</scope>
    <source>
        <strain evidence="3">PVAS-1</strain>
    </source>
</reference>
<evidence type="ECO:0000313" key="4">
    <source>
        <dbReference type="Proteomes" id="UP000004474"/>
    </source>
</evidence>
<feature type="transmembrane region" description="Helical" evidence="1">
    <location>
        <begin position="327"/>
        <end position="347"/>
    </location>
</feature>
<proteinExistence type="predicted"/>
<evidence type="ECO:0000256" key="1">
    <source>
        <dbReference type="SAM" id="Phobius"/>
    </source>
</evidence>
<dbReference type="STRING" id="1210046.B277_11910"/>
<keyword evidence="5" id="KW-1185">Reference proteome</keyword>
<feature type="transmembrane region" description="Helical" evidence="1">
    <location>
        <begin position="179"/>
        <end position="196"/>
    </location>
</feature>
<feature type="transmembrane region" description="Helical" evidence="1">
    <location>
        <begin position="384"/>
        <end position="404"/>
    </location>
</feature>
<dbReference type="Proteomes" id="UP000004474">
    <property type="component" value="Unassembled WGS sequence"/>
</dbReference>
<feature type="transmembrane region" description="Helical" evidence="1">
    <location>
        <begin position="257"/>
        <end position="275"/>
    </location>
</feature>
<evidence type="ECO:0000313" key="5">
    <source>
        <dbReference type="Proteomes" id="UP000288711"/>
    </source>
</evidence>
<gene>
    <name evidence="2" type="ORF">B277_11910</name>
    <name evidence="3" type="ORF">CWN80_14595</name>
</gene>
<dbReference type="EMBL" id="PIPF01000014">
    <property type="protein sequence ID" value="RWU81556.1"/>
    <property type="molecule type" value="Genomic_DNA"/>
</dbReference>
<comment type="caution">
    <text evidence="2">The sequence shown here is derived from an EMBL/GenBank/DDBJ whole genome shotgun (WGS) entry which is preliminary data.</text>
</comment>
<sequence length="566" mass="60126">MAPRSSGRRGPALRARVRRIDPHRLDPRRWTTTDRLVALAVVAVLLAPTFAVVEALTHGWQPNGDDATIALRTAGILDGQLPVTGMRSTSGDGIDVNLSTHHLGPLQFYLLALPLALAGGSAAGIAVGGGLIAATASVLTVTWARRLGGALGVAVFTCGVLLTQWAIGTDALFRPFNPFAPLLPTFLALVLLWALARDDRRALPPFVVAVSLIAQSNLAFLPLAGVLAVVAAALLLWPRLTHTRRVRAATDGRNHRWALGLGVVVWLPSIAELFVHHPNNLTQIVRWATSGTGDPIGFTEGATYLNLIAPAPGGFRRSTEDLLVDGTGPATVLGIGLVLLLAVIATGYRVPKGRASSAWPARVALAANIGMLLTASRLPEWPLAPYWVITWLPVAAFTWCALVWRGLAYLDNATPHLRPRVALPLGGGLVAGGVAATALALPPAWAEIDSMTAVAQAAGDDLGDGQGRHVQINGLGFTPTLGASPAIAWQVHRQGWQPHFLTSWPFPEDADHLWIESAPEGSDRLYVTDSTQPELIKDISASAQRVAMVPMQHREGELGIYRDRGD</sequence>
<reference evidence="3 5" key="1">
    <citation type="journal article" date="2009" name="Int. J. Syst. Evol. Microbiol.">
        <title>Janibacter hoylei sp. nov., Bacillus isronensis sp. nov. and Bacillus aryabhattai sp. nov., isolated from cryotubes used for collecting air from the upper atmosphere.</title>
        <authorList>
            <person name="Shivaji S."/>
            <person name="Chaturvedi P."/>
            <person name="Begum Z."/>
            <person name="Pindi P.K."/>
            <person name="Manorama R."/>
            <person name="Padmanaban D.A."/>
            <person name="Shouche Y.S."/>
            <person name="Pawar S."/>
            <person name="Vaishampayan P."/>
            <person name="Dutt C.B."/>
            <person name="Datta G.N."/>
            <person name="Manchanda R.K."/>
            <person name="Rao U.R."/>
            <person name="Bhargava P.M."/>
            <person name="Narlikar J.V."/>
        </authorList>
    </citation>
    <scope>NUCLEOTIDE SEQUENCE [LARGE SCALE GENOMIC DNA]</scope>
    <source>
        <strain evidence="3 5">PVAS-1</strain>
    </source>
</reference>
<feature type="transmembrane region" description="Helical" evidence="1">
    <location>
        <begin position="108"/>
        <end position="135"/>
    </location>
</feature>
<name>K1E5J8_9MICO</name>
<dbReference type="RefSeq" id="WP_007928354.1">
    <property type="nucleotide sequence ID" value="NZ_ALWX01000051.1"/>
</dbReference>
<keyword evidence="1" id="KW-0472">Membrane</keyword>
<dbReference type="Proteomes" id="UP000288711">
    <property type="component" value="Unassembled WGS sequence"/>
</dbReference>
<feature type="transmembrane region" description="Helical" evidence="1">
    <location>
        <begin position="147"/>
        <end position="167"/>
    </location>
</feature>
<keyword evidence="1" id="KW-0812">Transmembrane</keyword>
<feature type="transmembrane region" description="Helical" evidence="1">
    <location>
        <begin position="217"/>
        <end position="237"/>
    </location>
</feature>
<evidence type="ECO:0000313" key="2">
    <source>
        <dbReference type="EMBL" id="EKA60677.1"/>
    </source>
</evidence>
<accession>K1E5J8</accession>
<feature type="transmembrane region" description="Helical" evidence="1">
    <location>
        <begin position="425"/>
        <end position="445"/>
    </location>
</feature>
<reference evidence="2 4" key="2">
    <citation type="journal article" date="2012" name="J. Bacteriol.">
        <title>Genome Sequence of Janibacter hoylei MTCC8307, Isolated from the Stratospheric Air.</title>
        <authorList>
            <person name="Pawar S.P."/>
            <person name="Dhotre D.P."/>
            <person name="Shetty S.A."/>
            <person name="Chowdhury S.P."/>
            <person name="Chaudhari B.L."/>
            <person name="Shouche Y.S."/>
        </authorList>
    </citation>
    <scope>NUCLEOTIDE SEQUENCE [LARGE SCALE GENOMIC DNA]</scope>
    <source>
        <strain evidence="2 4">PVAS-1</strain>
    </source>
</reference>